<comment type="subcellular location">
    <subcellularLocation>
        <location evidence="8">Cytoplasm</location>
    </subcellularLocation>
</comment>
<protein>
    <recommendedName>
        <fullName evidence="8">DNA gyrase subunit A</fullName>
        <ecNumber evidence="8">5.6.2.2</ecNumber>
    </recommendedName>
</protein>
<evidence type="ECO:0000256" key="2">
    <source>
        <dbReference type="ARBA" id="ARBA00008263"/>
    </source>
</evidence>
<keyword evidence="8" id="KW-0963">Cytoplasm</keyword>
<comment type="caution">
    <text evidence="12">The sequence shown here is derived from an EMBL/GenBank/DDBJ whole genome shotgun (WGS) entry which is preliminary data.</text>
</comment>
<feature type="region of interest" description="Disordered" evidence="10">
    <location>
        <begin position="882"/>
        <end position="927"/>
    </location>
</feature>
<accession>A0ABV7KTX8</accession>
<evidence type="ECO:0000256" key="10">
    <source>
        <dbReference type="SAM" id="MobiDB-lite"/>
    </source>
</evidence>
<dbReference type="NCBIfam" id="NF004043">
    <property type="entry name" value="PRK05560.1"/>
    <property type="match status" value="1"/>
</dbReference>
<comment type="similarity">
    <text evidence="2 8">Belongs to the type II topoisomerase GyrA/ParC subunit family.</text>
</comment>
<dbReference type="Gene3D" id="1.10.268.10">
    <property type="entry name" value="Topoisomerase, domain 3"/>
    <property type="match status" value="1"/>
</dbReference>
<dbReference type="Gene3D" id="3.90.199.10">
    <property type="entry name" value="Topoisomerase II, domain 5"/>
    <property type="match status" value="1"/>
</dbReference>
<keyword evidence="6 8" id="KW-0238">DNA-binding</keyword>
<comment type="subunit">
    <text evidence="8">Heterotetramer, composed of two GyrA and two GyrB chains. In the heterotetramer, GyrA contains the active site tyrosine that forms a transient covalent intermediate with DNA, while GyrB binds cofactors and catalyzes ATP hydrolysis.</text>
</comment>
<keyword evidence="13" id="KW-1185">Reference proteome</keyword>
<sequence>MADDTPATPRDIAPITIETEMKRSYLDYAMSVIVARALPDVRDGLKPVHRRILYTMREGGFTSDKPYRKSARIVGDVLGKYHPHGNEAVYDAMVRMAQDFAMRLPLLDGQGNFGSMDGDPPAAMRYTEIRMGKPAEALLTDIDKDTVDFQPNYDETTTEPTVLPAEFPNLLVNGAGGIAVGMATNIPPHNLGEVIDACLEVIANPEVPIERLMEIVPGPDFPTGAQILGRAGIRNGFTTGRGSLLLRGKHHIETLARDREAIIIDEIPYQVNKASMVEKIADAVRAKKIEGISDLRDESDRHGVRVVVEVKRDAVTDVVLNQLYRHSPLQTSFGMNMLALNGGRPELLNLKQILQAFVAFREEVIARRTRYLLERARERGHVLVGLAIAVANIDEVIALIRGSNTPQEAREKLLERHWPAHDVADMIALIDDPSHKIEGGMFRLSEAQARAILDLRLHRLTALGREEIEAELTELATKIREYLRILGDRGVLLEVLRNELVEIRTRFATPRRTEIVEGFGDVEDEDLIQREDMVVTVSHAGYVKRVPLSTYRPQRRGGRGRSGMTTRDEDFVSQVFVASTHTPLLLFSSFGRVYMLKVYRLPLGNPQSRGKAFQNLLRLAEGEFVTTVMPLPEDEESWGDLTVVFATARGMVRRNSLNDFTRLNALGKYAMKFDENDTGERLVGVATCTEDDDILLASRDGKCIRFRAGDVRVFQSNTSLGVRGMKLQDDDRVVTMSILRHMPVEMTERDIYLRYASAQRSIREGEQGVEVPSEISAERASALGAAEQFILTITENGFGKRTSAYEYRLTGRGGQGIINIETSARNGPVVGSFPVEDTDQIVAVTNGGQLIRFPVDDIRIAGRNTQGVTLFRTAEDEQVVSIARLDDAGPEEDPAGDEPEDGLPGDDAPGDGGAGGEGGPGDDDTAG</sequence>
<dbReference type="InterPro" id="IPR005743">
    <property type="entry name" value="GyrA"/>
</dbReference>
<feature type="active site" description="O-(5'-phospho-DNA)-tyrosine intermediate" evidence="8 9">
    <location>
        <position position="126"/>
    </location>
</feature>
<dbReference type="RefSeq" id="WP_379897566.1">
    <property type="nucleotide sequence ID" value="NZ_JBHRTR010000005.1"/>
</dbReference>
<dbReference type="NCBIfam" id="TIGR01063">
    <property type="entry name" value="gyrA"/>
    <property type="match status" value="1"/>
</dbReference>
<feature type="compositionally biased region" description="Acidic residues" evidence="10">
    <location>
        <begin position="888"/>
        <end position="904"/>
    </location>
</feature>
<dbReference type="PANTHER" id="PTHR43493:SF5">
    <property type="entry name" value="DNA GYRASE SUBUNIT A, CHLOROPLASTIC_MITOCHONDRIAL"/>
    <property type="match status" value="1"/>
</dbReference>
<comment type="function">
    <text evidence="8">A type II topoisomerase that negatively supercoils closed circular double-stranded (ds) DNA in an ATP-dependent manner to modulate DNA topology and maintain chromosomes in an underwound state. Negative supercoiling favors strand separation, and DNA replication, transcription, recombination and repair, all of which involve strand separation. Also able to catalyze the interconversion of other topological isomers of dsDNA rings, including catenanes and knotted rings. Type II topoisomerases break and join 2 DNA strands simultaneously in an ATP-dependent manner.</text>
</comment>
<evidence type="ECO:0000259" key="11">
    <source>
        <dbReference type="PROSITE" id="PS52040"/>
    </source>
</evidence>
<dbReference type="InterPro" id="IPR013758">
    <property type="entry name" value="Topo_IIA_A/C_ab"/>
</dbReference>
<dbReference type="CDD" id="cd00187">
    <property type="entry name" value="TOP4c"/>
    <property type="match status" value="1"/>
</dbReference>
<dbReference type="SMART" id="SM00434">
    <property type="entry name" value="TOP4c"/>
    <property type="match status" value="1"/>
</dbReference>
<dbReference type="InterPro" id="IPR050220">
    <property type="entry name" value="Type_II_DNA_Topoisomerases"/>
</dbReference>
<dbReference type="InterPro" id="IPR013757">
    <property type="entry name" value="Topo_IIA_A_a_sf"/>
</dbReference>
<feature type="domain" description="Topo IIA-type catalytic" evidence="11">
    <location>
        <begin position="38"/>
        <end position="527"/>
    </location>
</feature>
<dbReference type="PANTHER" id="PTHR43493">
    <property type="entry name" value="DNA GYRASE/TOPOISOMERASE SUBUNIT A"/>
    <property type="match status" value="1"/>
</dbReference>
<dbReference type="SUPFAM" id="SSF56719">
    <property type="entry name" value="Type II DNA topoisomerase"/>
    <property type="match status" value="1"/>
</dbReference>
<dbReference type="InterPro" id="IPR002205">
    <property type="entry name" value="Topo_IIA_dom_A"/>
</dbReference>
<dbReference type="Proteomes" id="UP001595528">
    <property type="component" value="Unassembled WGS sequence"/>
</dbReference>
<evidence type="ECO:0000256" key="1">
    <source>
        <dbReference type="ARBA" id="ARBA00000185"/>
    </source>
</evidence>
<dbReference type="Pfam" id="PF03989">
    <property type="entry name" value="DNA_gyraseA_C"/>
    <property type="match status" value="6"/>
</dbReference>
<evidence type="ECO:0000313" key="12">
    <source>
        <dbReference type="EMBL" id="MFC3225831.1"/>
    </source>
</evidence>
<dbReference type="Gene3D" id="2.120.10.90">
    <property type="entry name" value="DNA gyrase/topoisomerase IV, subunit A, C-terminal"/>
    <property type="match status" value="1"/>
</dbReference>
<dbReference type="HAMAP" id="MF_01897">
    <property type="entry name" value="GyrA"/>
    <property type="match status" value="1"/>
</dbReference>
<evidence type="ECO:0000256" key="3">
    <source>
        <dbReference type="ARBA" id="ARBA00022741"/>
    </source>
</evidence>
<evidence type="ECO:0000256" key="7">
    <source>
        <dbReference type="ARBA" id="ARBA00023235"/>
    </source>
</evidence>
<evidence type="ECO:0000256" key="8">
    <source>
        <dbReference type="HAMAP-Rule" id="MF_01897"/>
    </source>
</evidence>
<dbReference type="InterPro" id="IPR035516">
    <property type="entry name" value="Gyrase/topoIV_suA_C"/>
</dbReference>
<dbReference type="Gene3D" id="3.30.1360.40">
    <property type="match status" value="1"/>
</dbReference>
<keyword evidence="7 8" id="KW-0413">Isomerase</keyword>
<organism evidence="12 13">
    <name type="scientific">Marinibaculum pumilum</name>
    <dbReference type="NCBI Taxonomy" id="1766165"/>
    <lineage>
        <taxon>Bacteria</taxon>
        <taxon>Pseudomonadati</taxon>
        <taxon>Pseudomonadota</taxon>
        <taxon>Alphaproteobacteria</taxon>
        <taxon>Rhodospirillales</taxon>
        <taxon>Rhodospirillaceae</taxon>
        <taxon>Marinibaculum</taxon>
    </lineage>
</organism>
<reference evidence="13" key="1">
    <citation type="journal article" date="2019" name="Int. J. Syst. Evol. Microbiol.">
        <title>The Global Catalogue of Microorganisms (GCM) 10K type strain sequencing project: providing services to taxonomists for standard genome sequencing and annotation.</title>
        <authorList>
            <consortium name="The Broad Institute Genomics Platform"/>
            <consortium name="The Broad Institute Genome Sequencing Center for Infectious Disease"/>
            <person name="Wu L."/>
            <person name="Ma J."/>
        </authorList>
    </citation>
    <scope>NUCLEOTIDE SEQUENCE [LARGE SCALE GENOMIC DNA]</scope>
    <source>
        <strain evidence="13">KCTC 42964</strain>
    </source>
</reference>
<evidence type="ECO:0000256" key="4">
    <source>
        <dbReference type="ARBA" id="ARBA00022840"/>
    </source>
</evidence>
<keyword evidence="5 8" id="KW-0799">Topoisomerase</keyword>
<dbReference type="PROSITE" id="PS52040">
    <property type="entry name" value="TOPO_IIA"/>
    <property type="match status" value="1"/>
</dbReference>
<dbReference type="Pfam" id="PF00521">
    <property type="entry name" value="DNA_topoisoIV"/>
    <property type="match status" value="1"/>
</dbReference>
<dbReference type="InterPro" id="IPR006691">
    <property type="entry name" value="GyrA/parC_rep"/>
</dbReference>
<feature type="compositionally biased region" description="Gly residues" evidence="10">
    <location>
        <begin position="910"/>
        <end position="919"/>
    </location>
</feature>
<dbReference type="EC" id="5.6.2.2" evidence="8"/>
<evidence type="ECO:0000256" key="9">
    <source>
        <dbReference type="PROSITE-ProRule" id="PRU01384"/>
    </source>
</evidence>
<keyword evidence="4 8" id="KW-0067">ATP-binding</keyword>
<dbReference type="GO" id="GO:0003918">
    <property type="term" value="F:DNA topoisomerase type II (double strand cut, ATP-hydrolyzing) activity"/>
    <property type="evidence" value="ECO:0007669"/>
    <property type="project" value="UniProtKB-EC"/>
</dbReference>
<gene>
    <name evidence="8 12" type="primary">gyrA</name>
    <name evidence="12" type="ORF">ACFOGJ_01220</name>
</gene>
<evidence type="ECO:0000313" key="13">
    <source>
        <dbReference type="Proteomes" id="UP001595528"/>
    </source>
</evidence>
<dbReference type="SUPFAM" id="SSF101904">
    <property type="entry name" value="GyrA/ParC C-terminal domain-like"/>
    <property type="match status" value="1"/>
</dbReference>
<evidence type="ECO:0000256" key="6">
    <source>
        <dbReference type="ARBA" id="ARBA00023125"/>
    </source>
</evidence>
<evidence type="ECO:0000256" key="5">
    <source>
        <dbReference type="ARBA" id="ARBA00023029"/>
    </source>
</evidence>
<comment type="miscellaneous">
    <text evidence="8">Few gyrases are as efficient as E.coli at forming negative supercoils. Not all organisms have 2 type II topoisomerases; in organisms with a single type II topoisomerase this enzyme also has to decatenate newly replicated chromosomes.</text>
</comment>
<comment type="catalytic activity">
    <reaction evidence="1 8 9">
        <text>ATP-dependent breakage, passage and rejoining of double-stranded DNA.</text>
        <dbReference type="EC" id="5.6.2.2"/>
    </reaction>
</comment>
<keyword evidence="3 8" id="KW-0547">Nucleotide-binding</keyword>
<feature type="short sequence motif" description="GyrA-box" evidence="8">
    <location>
        <begin position="554"/>
        <end position="560"/>
    </location>
</feature>
<name>A0ABV7KTX8_9PROT</name>
<dbReference type="InterPro" id="IPR013760">
    <property type="entry name" value="Topo_IIA-like_dom_sf"/>
</dbReference>
<proteinExistence type="inferred from homology"/>
<dbReference type="NCBIfam" id="NF004044">
    <property type="entry name" value="PRK05561.1"/>
    <property type="match status" value="1"/>
</dbReference>
<dbReference type="EMBL" id="JBHRTR010000005">
    <property type="protein sequence ID" value="MFC3225831.1"/>
    <property type="molecule type" value="Genomic_DNA"/>
</dbReference>